<dbReference type="Proteomes" id="UP000317178">
    <property type="component" value="Chromosome"/>
</dbReference>
<gene>
    <name evidence="3" type="ORF">Pla110_29780</name>
</gene>
<accession>A0A518CPU2</accession>
<evidence type="ECO:0000256" key="1">
    <source>
        <dbReference type="SAM" id="MobiDB-lite"/>
    </source>
</evidence>
<protein>
    <submittedName>
        <fullName evidence="3">Uncharacterized protein</fullName>
    </submittedName>
</protein>
<keyword evidence="4" id="KW-1185">Reference proteome</keyword>
<dbReference type="OrthoDB" id="257181at2"/>
<feature type="region of interest" description="Disordered" evidence="1">
    <location>
        <begin position="111"/>
        <end position="138"/>
    </location>
</feature>
<organism evidence="3 4">
    <name type="scientific">Polystyrenella longa</name>
    <dbReference type="NCBI Taxonomy" id="2528007"/>
    <lineage>
        <taxon>Bacteria</taxon>
        <taxon>Pseudomonadati</taxon>
        <taxon>Planctomycetota</taxon>
        <taxon>Planctomycetia</taxon>
        <taxon>Planctomycetales</taxon>
        <taxon>Planctomycetaceae</taxon>
        <taxon>Polystyrenella</taxon>
    </lineage>
</organism>
<feature type="region of interest" description="Disordered" evidence="1">
    <location>
        <begin position="263"/>
        <end position="294"/>
    </location>
</feature>
<dbReference type="AlphaFoldDB" id="A0A518CPU2"/>
<proteinExistence type="predicted"/>
<evidence type="ECO:0000313" key="4">
    <source>
        <dbReference type="Proteomes" id="UP000317178"/>
    </source>
</evidence>
<dbReference type="KEGG" id="plon:Pla110_29780"/>
<dbReference type="EMBL" id="CP036281">
    <property type="protein sequence ID" value="QDU81239.1"/>
    <property type="molecule type" value="Genomic_DNA"/>
</dbReference>
<keyword evidence="2" id="KW-0732">Signal</keyword>
<name>A0A518CPU2_9PLAN</name>
<evidence type="ECO:0000313" key="3">
    <source>
        <dbReference type="EMBL" id="QDU81239.1"/>
    </source>
</evidence>
<feature type="signal peptide" evidence="2">
    <location>
        <begin position="1"/>
        <end position="24"/>
    </location>
</feature>
<reference evidence="3 4" key="1">
    <citation type="submission" date="2019-02" db="EMBL/GenBank/DDBJ databases">
        <title>Deep-cultivation of Planctomycetes and their phenomic and genomic characterization uncovers novel biology.</title>
        <authorList>
            <person name="Wiegand S."/>
            <person name="Jogler M."/>
            <person name="Boedeker C."/>
            <person name="Pinto D."/>
            <person name="Vollmers J."/>
            <person name="Rivas-Marin E."/>
            <person name="Kohn T."/>
            <person name="Peeters S.H."/>
            <person name="Heuer A."/>
            <person name="Rast P."/>
            <person name="Oberbeckmann S."/>
            <person name="Bunk B."/>
            <person name="Jeske O."/>
            <person name="Meyerdierks A."/>
            <person name="Storesund J.E."/>
            <person name="Kallscheuer N."/>
            <person name="Luecker S."/>
            <person name="Lage O.M."/>
            <person name="Pohl T."/>
            <person name="Merkel B.J."/>
            <person name="Hornburger P."/>
            <person name="Mueller R.-W."/>
            <person name="Bruemmer F."/>
            <person name="Labrenz M."/>
            <person name="Spormann A.M."/>
            <person name="Op den Camp H."/>
            <person name="Overmann J."/>
            <person name="Amann R."/>
            <person name="Jetten M.S.M."/>
            <person name="Mascher T."/>
            <person name="Medema M.H."/>
            <person name="Devos D.P."/>
            <person name="Kaster A.-K."/>
            <person name="Ovreas L."/>
            <person name="Rohde M."/>
            <person name="Galperin M.Y."/>
            <person name="Jogler C."/>
        </authorList>
    </citation>
    <scope>NUCLEOTIDE SEQUENCE [LARGE SCALE GENOMIC DNA]</scope>
    <source>
        <strain evidence="3 4">Pla110</strain>
    </source>
</reference>
<evidence type="ECO:0000256" key="2">
    <source>
        <dbReference type="SAM" id="SignalP"/>
    </source>
</evidence>
<sequence precursor="true">MSKLSGHWTFSLVALFAATSMVVAGTEAFAAGKNKLDIVKNSEYDPNAEQVELFNAMEDGKVESKLVLKDSKGGRLLVTNNTQQPLSVSMPKAMVGVQVLKQLGGLGGQSGGQGGFGSGGQAQSTGGGINGGTGGNTGGLGGNSGGSLFSIPASKTLSLDFNSVCLEHGKAEPASRMEYTVAPVATFSEDPVLERLLVNVAEQRIDNHVAQAAAWHLASEMSWGDLAAKSVKHLGGLPATSYFSRAQLSKAQQAVSVLTFRVQQEAEENKNNSESEEVSETPEPAPADRVSLAR</sequence>
<dbReference type="RefSeq" id="WP_144996440.1">
    <property type="nucleotide sequence ID" value="NZ_CP036281.1"/>
</dbReference>
<feature type="chain" id="PRO_5022013909" evidence="2">
    <location>
        <begin position="25"/>
        <end position="294"/>
    </location>
</feature>